<dbReference type="Proteomes" id="UP000198510">
    <property type="component" value="Unassembled WGS sequence"/>
</dbReference>
<evidence type="ECO:0000313" key="1">
    <source>
        <dbReference type="EMBL" id="SDM72424.1"/>
    </source>
</evidence>
<sequence>MDTFLLNHSFQLCKKLLGSAKATSSHFGATSLSFKEILKF</sequence>
<organism evidence="1 2">
    <name type="scientific">Catalinimonas alkaloidigena</name>
    <dbReference type="NCBI Taxonomy" id="1075417"/>
    <lineage>
        <taxon>Bacteria</taxon>
        <taxon>Pseudomonadati</taxon>
        <taxon>Bacteroidota</taxon>
        <taxon>Cytophagia</taxon>
        <taxon>Cytophagales</taxon>
        <taxon>Catalimonadaceae</taxon>
        <taxon>Catalinimonas</taxon>
    </lineage>
</organism>
<accession>A0A1G9VJQ8</accession>
<gene>
    <name evidence="1" type="ORF">SAMN05421823_12116</name>
</gene>
<dbReference type="AlphaFoldDB" id="A0A1G9VJQ8"/>
<protein>
    <submittedName>
        <fullName evidence="1">Uncharacterized protein</fullName>
    </submittedName>
</protein>
<evidence type="ECO:0000313" key="2">
    <source>
        <dbReference type="Proteomes" id="UP000198510"/>
    </source>
</evidence>
<keyword evidence="2" id="KW-1185">Reference proteome</keyword>
<name>A0A1G9VJQ8_9BACT</name>
<dbReference type="EMBL" id="FNFO01000021">
    <property type="protein sequence ID" value="SDM72424.1"/>
    <property type="molecule type" value="Genomic_DNA"/>
</dbReference>
<proteinExistence type="predicted"/>
<reference evidence="1 2" key="1">
    <citation type="submission" date="2016-10" db="EMBL/GenBank/DDBJ databases">
        <authorList>
            <person name="de Groot N.N."/>
        </authorList>
    </citation>
    <scope>NUCLEOTIDE SEQUENCE [LARGE SCALE GENOMIC DNA]</scope>
    <source>
        <strain evidence="1 2">DSM 25186</strain>
    </source>
</reference>